<evidence type="ECO:0000313" key="1">
    <source>
        <dbReference type="EMBL" id="MDZ8118411.1"/>
    </source>
</evidence>
<dbReference type="EMBL" id="JARVCO010000008">
    <property type="protein sequence ID" value="MDZ8118411.1"/>
    <property type="molecule type" value="Genomic_DNA"/>
</dbReference>
<reference evidence="1 2" key="1">
    <citation type="journal article" date="2024" name="Appl. Environ. Microbiol.">
        <title>Pontiella agarivorans sp. nov., a novel marine anaerobic bacterium capable of degrading macroalgal polysaccharides and fixing nitrogen.</title>
        <authorList>
            <person name="Liu N."/>
            <person name="Kivenson V."/>
            <person name="Peng X."/>
            <person name="Cui Z."/>
            <person name="Lankiewicz T.S."/>
            <person name="Gosselin K.M."/>
            <person name="English C.J."/>
            <person name="Blair E.M."/>
            <person name="O'Malley M.A."/>
            <person name="Valentine D.L."/>
        </authorList>
    </citation>
    <scope>NUCLEOTIDE SEQUENCE [LARGE SCALE GENOMIC DNA]</scope>
    <source>
        <strain evidence="1 2">NLcol2</strain>
    </source>
</reference>
<organism evidence="1 2">
    <name type="scientific">Pontiella agarivorans</name>
    <dbReference type="NCBI Taxonomy" id="3038953"/>
    <lineage>
        <taxon>Bacteria</taxon>
        <taxon>Pseudomonadati</taxon>
        <taxon>Kiritimatiellota</taxon>
        <taxon>Kiritimatiellia</taxon>
        <taxon>Kiritimatiellales</taxon>
        <taxon>Pontiellaceae</taxon>
        <taxon>Pontiella</taxon>
    </lineage>
</organism>
<dbReference type="Pfam" id="PF14345">
    <property type="entry name" value="GDYXXLXY"/>
    <property type="match status" value="1"/>
</dbReference>
<accession>A0ABU5MWE6</accession>
<proteinExistence type="predicted"/>
<comment type="caution">
    <text evidence="1">The sequence shown here is derived from an EMBL/GenBank/DDBJ whole genome shotgun (WGS) entry which is preliminary data.</text>
</comment>
<keyword evidence="2" id="KW-1185">Reference proteome</keyword>
<protein>
    <submittedName>
        <fullName evidence="1">GDYXXLXY domain-containing protein</fullName>
    </submittedName>
</protein>
<name>A0ABU5MWE6_9BACT</name>
<dbReference type="Proteomes" id="UP001290861">
    <property type="component" value="Unassembled WGS sequence"/>
</dbReference>
<dbReference type="InterPro" id="IPR025833">
    <property type="entry name" value="GDYXXLXY"/>
</dbReference>
<gene>
    <name evidence="1" type="ORF">P9H32_07180</name>
</gene>
<sequence length="191" mass="22013">MKKIYLLVLLLTVFIQLAVPVRMILNREKVLRDGERFSFKTRPIDPADPFQGRFVRLQIQDDYCTVPQEKAADFRGKQRIYAAIEVDEDGYARFTEGLQEIPESSAYLKTRTRGGYTAVRDSETCKVGLQLPFNRFYMEEDKAPRAERIAADASRRGDCWVDVRILNGRAVIEDVYVEGESIRSLSRAPRQ</sequence>
<evidence type="ECO:0000313" key="2">
    <source>
        <dbReference type="Proteomes" id="UP001290861"/>
    </source>
</evidence>
<dbReference type="RefSeq" id="WP_322608211.1">
    <property type="nucleotide sequence ID" value="NZ_JARVCO010000008.1"/>
</dbReference>